<accession>A0A6I6D013</accession>
<dbReference type="SUPFAM" id="SSF55781">
    <property type="entry name" value="GAF domain-like"/>
    <property type="match status" value="1"/>
</dbReference>
<feature type="region of interest" description="Disordered" evidence="1">
    <location>
        <begin position="308"/>
        <end position="327"/>
    </location>
</feature>
<sequence length="491" mass="54959">MQPGLAPDVKQSFRPTLIKRIAQNPDFPAFARTVQEAYRLTDDELASANDLSALILRDPALTHRILRLANAAHFRHLGGQINTVTRAVTVLGFEEVRLAALALSLFEQIESKRHSRLLQSRFMQAIYQAFLAQGLARELGGLSTEEMFLCALFQDFGALLVYRHAPEHLAEIERARREDGLDEDTAIQKVVGVLPVALARDVCRQWGLPESARRFLTTARASGKITRLTPEARALRLAQLARASAEVIARGESVEAIRRDTLDLAHRCEVETSVFEEASAAARDHMLEYEELLSSTERPAFLQRMEADQDTPMPVEESVTSAPQAEERSERLIACIEQTTQALTEEEPLGQIFARMLEAMHEGLGLDLAVLYMLERKAWKLVPRLGHGASFAEFKPRMTVPLSETSRLAQVFQSGEDRSIHRPRMPSDDILDWQFKGTGDLAMVYPLHVNRAPFGLFYLEGPAAAFTEGNLNSLRTLRNQAALALKSRSRR</sequence>
<dbReference type="InterPro" id="IPR003018">
    <property type="entry name" value="GAF"/>
</dbReference>
<dbReference type="EMBL" id="CP046415">
    <property type="protein sequence ID" value="QGT78238.1"/>
    <property type="molecule type" value="Genomic_DNA"/>
</dbReference>
<reference evidence="3 4" key="1">
    <citation type="submission" date="2019-11" db="EMBL/GenBank/DDBJ databases">
        <authorList>
            <person name="Zhang J."/>
            <person name="Sun C."/>
        </authorList>
    </citation>
    <scope>NUCLEOTIDE SEQUENCE [LARGE SCALE GENOMIC DNA]</scope>
    <source>
        <strain evidence="4">sp2</strain>
    </source>
</reference>
<dbReference type="PANTHER" id="PTHR33525">
    <property type="match status" value="1"/>
</dbReference>
<dbReference type="SUPFAM" id="SSF109604">
    <property type="entry name" value="HD-domain/PDEase-like"/>
    <property type="match status" value="1"/>
</dbReference>
<dbReference type="PANTHER" id="PTHR33525:SF4">
    <property type="entry name" value="CYCLIC DI-GMP PHOSPHODIESTERASE CDGJ"/>
    <property type="match status" value="1"/>
</dbReference>
<protein>
    <submittedName>
        <fullName evidence="3">HDOD domain-containing protein</fullName>
    </submittedName>
</protein>
<feature type="domain" description="HDOD" evidence="2">
    <location>
        <begin position="27"/>
        <end position="222"/>
    </location>
</feature>
<dbReference type="Gene3D" id="3.30.450.40">
    <property type="match status" value="1"/>
</dbReference>
<dbReference type="Gene3D" id="1.10.3210.10">
    <property type="entry name" value="Hypothetical protein af1432"/>
    <property type="match status" value="1"/>
</dbReference>
<keyword evidence="4" id="KW-1185">Reference proteome</keyword>
<dbReference type="InterPro" id="IPR052340">
    <property type="entry name" value="RNase_Y/CdgJ"/>
</dbReference>
<dbReference type="KEGG" id="ghl:GM160_04600"/>
<dbReference type="Proteomes" id="UP000427716">
    <property type="component" value="Chromosome"/>
</dbReference>
<dbReference type="InterPro" id="IPR029016">
    <property type="entry name" value="GAF-like_dom_sf"/>
</dbReference>
<gene>
    <name evidence="3" type="ORF">GM160_04600</name>
</gene>
<dbReference type="AlphaFoldDB" id="A0A6I6D013"/>
<dbReference type="InterPro" id="IPR013976">
    <property type="entry name" value="HDOD"/>
</dbReference>
<evidence type="ECO:0000313" key="3">
    <source>
        <dbReference type="EMBL" id="QGT78238.1"/>
    </source>
</evidence>
<organism evidence="3 4">
    <name type="scientific">Guyparkeria halophila</name>
    <dbReference type="NCBI Taxonomy" id="47960"/>
    <lineage>
        <taxon>Bacteria</taxon>
        <taxon>Pseudomonadati</taxon>
        <taxon>Pseudomonadota</taxon>
        <taxon>Gammaproteobacteria</taxon>
        <taxon>Chromatiales</taxon>
        <taxon>Thioalkalibacteraceae</taxon>
        <taxon>Guyparkeria</taxon>
    </lineage>
</organism>
<proteinExistence type="predicted"/>
<dbReference type="Pfam" id="PF01590">
    <property type="entry name" value="GAF"/>
    <property type="match status" value="1"/>
</dbReference>
<evidence type="ECO:0000259" key="2">
    <source>
        <dbReference type="PROSITE" id="PS51833"/>
    </source>
</evidence>
<dbReference type="Pfam" id="PF08668">
    <property type="entry name" value="HDOD"/>
    <property type="match status" value="1"/>
</dbReference>
<evidence type="ECO:0000256" key="1">
    <source>
        <dbReference type="SAM" id="MobiDB-lite"/>
    </source>
</evidence>
<name>A0A6I6D013_9GAMM</name>
<evidence type="ECO:0000313" key="4">
    <source>
        <dbReference type="Proteomes" id="UP000427716"/>
    </source>
</evidence>
<dbReference type="PROSITE" id="PS51833">
    <property type="entry name" value="HDOD"/>
    <property type="match status" value="1"/>
</dbReference>